<dbReference type="Proteomes" id="UP000325536">
    <property type="component" value="Chromosome"/>
</dbReference>
<comment type="subcellular location">
    <subcellularLocation>
        <location evidence="1">Cell membrane</location>
        <topology evidence="1">Multi-pass membrane protein</topology>
    </subcellularLocation>
</comment>
<dbReference type="OrthoDB" id="5297929at2"/>
<evidence type="ECO:0000256" key="3">
    <source>
        <dbReference type="ARBA" id="ARBA00022475"/>
    </source>
</evidence>
<feature type="transmembrane region" description="Helical" evidence="7">
    <location>
        <begin position="43"/>
        <end position="59"/>
    </location>
</feature>
<dbReference type="Pfam" id="PF01891">
    <property type="entry name" value="CbiM"/>
    <property type="match status" value="1"/>
</dbReference>
<dbReference type="AlphaFoldDB" id="A0A5P3MSW7"/>
<keyword evidence="9" id="KW-1185">Reference proteome</keyword>
<accession>A0A5P3MSW7</accession>
<feature type="transmembrane region" description="Helical" evidence="7">
    <location>
        <begin position="71"/>
        <end position="99"/>
    </location>
</feature>
<gene>
    <name evidence="8" type="ORF">D0T90_09715</name>
</gene>
<feature type="transmembrane region" description="Helical" evidence="7">
    <location>
        <begin position="137"/>
        <end position="160"/>
    </location>
</feature>
<keyword evidence="6 7" id="KW-0472">Membrane</keyword>
<keyword evidence="3" id="KW-1003">Cell membrane</keyword>
<evidence type="ECO:0000256" key="1">
    <source>
        <dbReference type="ARBA" id="ARBA00004651"/>
    </source>
</evidence>
<dbReference type="Gene3D" id="1.10.1760.20">
    <property type="match status" value="1"/>
</dbReference>
<evidence type="ECO:0000256" key="7">
    <source>
        <dbReference type="SAM" id="Phobius"/>
    </source>
</evidence>
<protein>
    <submittedName>
        <fullName evidence="8">Uncharacterized protein</fullName>
    </submittedName>
</protein>
<dbReference type="RefSeq" id="WP_123796171.1">
    <property type="nucleotide sequence ID" value="NZ_CP031699.1"/>
</dbReference>
<reference evidence="8 9" key="1">
    <citation type="submission" date="2018-08" db="EMBL/GenBank/DDBJ databases">
        <title>Neisseria animalis ATCC 49930 complete genome.</title>
        <authorList>
            <person name="Veseli I.A."/>
            <person name="Mascarenhas dos Santos A.C."/>
            <person name="Buttler R."/>
            <person name="Pombert J.-F."/>
        </authorList>
    </citation>
    <scope>NUCLEOTIDE SEQUENCE [LARGE SCALE GENOMIC DNA]</scope>
    <source>
        <strain evidence="8 9">ATCC 49930</strain>
    </source>
</reference>
<organism evidence="8 9">
    <name type="scientific">Neisseria animalis</name>
    <dbReference type="NCBI Taxonomy" id="492"/>
    <lineage>
        <taxon>Bacteria</taxon>
        <taxon>Pseudomonadati</taxon>
        <taxon>Pseudomonadota</taxon>
        <taxon>Betaproteobacteria</taxon>
        <taxon>Neisseriales</taxon>
        <taxon>Neisseriaceae</taxon>
        <taxon>Neisseria</taxon>
    </lineage>
</organism>
<evidence type="ECO:0000256" key="6">
    <source>
        <dbReference type="ARBA" id="ARBA00023136"/>
    </source>
</evidence>
<dbReference type="GO" id="GO:0000041">
    <property type="term" value="P:transition metal ion transport"/>
    <property type="evidence" value="ECO:0007669"/>
    <property type="project" value="InterPro"/>
</dbReference>
<dbReference type="InterPro" id="IPR002751">
    <property type="entry name" value="CbiM/NikMN"/>
</dbReference>
<name>A0A5P3MSW7_NEIAN</name>
<evidence type="ECO:0000313" key="9">
    <source>
        <dbReference type="Proteomes" id="UP000325536"/>
    </source>
</evidence>
<evidence type="ECO:0000256" key="4">
    <source>
        <dbReference type="ARBA" id="ARBA00022692"/>
    </source>
</evidence>
<feature type="transmembrane region" description="Helical" evidence="7">
    <location>
        <begin position="105"/>
        <end position="125"/>
    </location>
</feature>
<dbReference type="EMBL" id="CP031699">
    <property type="protein sequence ID" value="QEY24706.1"/>
    <property type="molecule type" value="Genomic_DNA"/>
</dbReference>
<evidence type="ECO:0000256" key="2">
    <source>
        <dbReference type="ARBA" id="ARBA00022448"/>
    </source>
</evidence>
<dbReference type="KEGG" id="naq:D0T90_09715"/>
<evidence type="ECO:0000313" key="8">
    <source>
        <dbReference type="EMBL" id="QEY24706.1"/>
    </source>
</evidence>
<sequence length="227" mass="24827">MIFYPEWFGSLWIQAAWLPLILLLGMTARRALAAIQQYRTAAALAVMLLATAWSLTATTDSGTLAGISYHLLAVNLAALMLGAPAVCWIAALLMLPYVWLHTGSLATYPLNTLLLLLPPLAVNLTARYCVNRLPPNIFIFIFLNGFLASAAGIVFTGLLLTAFLSVGSGFADGGLWGNAFPVFFLIAWAEAFLSGIATAIFIALKPQWISTFDDNRYLKRQNRIWQD</sequence>
<dbReference type="GO" id="GO:0005886">
    <property type="term" value="C:plasma membrane"/>
    <property type="evidence" value="ECO:0007669"/>
    <property type="project" value="UniProtKB-SubCell"/>
</dbReference>
<proteinExistence type="predicted"/>
<keyword evidence="4 7" id="KW-0812">Transmembrane</keyword>
<keyword evidence="2" id="KW-0813">Transport</keyword>
<evidence type="ECO:0000256" key="5">
    <source>
        <dbReference type="ARBA" id="ARBA00022989"/>
    </source>
</evidence>
<keyword evidence="5 7" id="KW-1133">Transmembrane helix</keyword>
<feature type="transmembrane region" description="Helical" evidence="7">
    <location>
        <begin position="180"/>
        <end position="204"/>
    </location>
</feature>